<reference evidence="1 2" key="1">
    <citation type="submission" date="2017-02" db="EMBL/GenBank/DDBJ databases">
        <authorList>
            <person name="Peterson S.W."/>
        </authorList>
    </citation>
    <scope>NUCLEOTIDE SEQUENCE [LARGE SCALE GENOMIC DNA]</scope>
    <source>
        <strain evidence="1 2">DSM 18034</strain>
    </source>
</reference>
<dbReference type="RefSeq" id="WP_078686127.1">
    <property type="nucleotide sequence ID" value="NZ_FUYA01000014.1"/>
</dbReference>
<dbReference type="Proteomes" id="UP000189733">
    <property type="component" value="Unassembled WGS sequence"/>
</dbReference>
<protein>
    <submittedName>
        <fullName evidence="1">Uncharacterized protein</fullName>
    </submittedName>
</protein>
<name>A0A1T4X0R2_9BACT</name>
<proteinExistence type="predicted"/>
<keyword evidence="2" id="KW-1185">Reference proteome</keyword>
<gene>
    <name evidence="1" type="ORF">SAMN02745702_02865</name>
</gene>
<accession>A0A1T4X0R2</accession>
<organism evidence="1 2">
    <name type="scientific">Desulfobaculum bizertense DSM 18034</name>
    <dbReference type="NCBI Taxonomy" id="1121442"/>
    <lineage>
        <taxon>Bacteria</taxon>
        <taxon>Pseudomonadati</taxon>
        <taxon>Thermodesulfobacteriota</taxon>
        <taxon>Desulfovibrionia</taxon>
        <taxon>Desulfovibrionales</taxon>
        <taxon>Desulfovibrionaceae</taxon>
        <taxon>Desulfobaculum</taxon>
    </lineage>
</organism>
<evidence type="ECO:0000313" key="2">
    <source>
        <dbReference type="Proteomes" id="UP000189733"/>
    </source>
</evidence>
<dbReference type="AlphaFoldDB" id="A0A1T4X0R2"/>
<evidence type="ECO:0000313" key="1">
    <source>
        <dbReference type="EMBL" id="SKA83156.1"/>
    </source>
</evidence>
<dbReference type="STRING" id="1121442.SAMN02745702_02865"/>
<dbReference type="EMBL" id="FUYA01000014">
    <property type="protein sequence ID" value="SKA83156.1"/>
    <property type="molecule type" value="Genomic_DNA"/>
</dbReference>
<sequence length="200" mass="22724">MKLNSVGVFRRLGALYDLMQKEYDQTVEGTGFTCADCPQNCCTSYFQHHTYVEWAYLWKGMKSLPEAKQKLYLERAQAYVAQMQEQLAAGERPDAMCPLNDDGLCGLYTHRLMICRLHGVVHTLAVRGKMGVPVEETFPGCWRFGEATEGRTDLRPLDRTPLYSKLAALEMEFLGKRIQTLPRVNLTLAEMLVQGAPKLR</sequence>